<dbReference type="Proteomes" id="UP000287188">
    <property type="component" value="Unassembled WGS sequence"/>
</dbReference>
<sequence>MEEKGEREASELQKNISDIFQILRDKATIAISLEQYRAAFEAFSDLVEQPVDGNVQALTIGELEAEWVIPDNAMPGRAILYFHSGTYLCGSPTTDRAAVARLAELSRTRVLQIDYRLAPEHPFPAALEDGVAAYHWLLSQGYASQQIGLVGAGAGGGLVLGVLQSLREQAIPLPVVVACFSPLLDLTSASLRAKAHVATDIVLSSSLLEFAASHYCQPGAVSNPRVSPLYAESLHGFTPLLLIVGQNELLHDDLQQFEARARSQGVRTHGVTWGEMYHGWQLFPQACKCADLALDQVAAYFDKYFKRGRQQVLPG</sequence>
<evidence type="ECO:0000259" key="2">
    <source>
        <dbReference type="Pfam" id="PF07859"/>
    </source>
</evidence>
<dbReference type="Pfam" id="PF07859">
    <property type="entry name" value="Abhydrolase_3"/>
    <property type="match status" value="1"/>
</dbReference>
<keyword evidence="4" id="KW-1185">Reference proteome</keyword>
<organism evidence="3 4">
    <name type="scientific">Dictyobacter kobayashii</name>
    <dbReference type="NCBI Taxonomy" id="2014872"/>
    <lineage>
        <taxon>Bacteria</taxon>
        <taxon>Bacillati</taxon>
        <taxon>Chloroflexota</taxon>
        <taxon>Ktedonobacteria</taxon>
        <taxon>Ktedonobacterales</taxon>
        <taxon>Dictyobacteraceae</taxon>
        <taxon>Dictyobacter</taxon>
    </lineage>
</organism>
<keyword evidence="1 3" id="KW-0378">Hydrolase</keyword>
<dbReference type="AlphaFoldDB" id="A0A402AYD1"/>
<evidence type="ECO:0000256" key="1">
    <source>
        <dbReference type="ARBA" id="ARBA00022801"/>
    </source>
</evidence>
<name>A0A402AYD1_9CHLR</name>
<gene>
    <name evidence="3" type="ORF">KDK_79220</name>
</gene>
<accession>A0A402AYD1</accession>
<evidence type="ECO:0000313" key="3">
    <source>
        <dbReference type="EMBL" id="GCE24122.1"/>
    </source>
</evidence>
<dbReference type="PANTHER" id="PTHR48081:SF8">
    <property type="entry name" value="ALPHA_BETA HYDROLASE FOLD-3 DOMAIN-CONTAINING PROTEIN-RELATED"/>
    <property type="match status" value="1"/>
</dbReference>
<proteinExistence type="predicted"/>
<dbReference type="InterPro" id="IPR013094">
    <property type="entry name" value="AB_hydrolase_3"/>
</dbReference>
<dbReference type="Gene3D" id="3.40.50.1820">
    <property type="entry name" value="alpha/beta hydrolase"/>
    <property type="match status" value="1"/>
</dbReference>
<dbReference type="SUPFAM" id="SSF53474">
    <property type="entry name" value="alpha/beta-Hydrolases"/>
    <property type="match status" value="1"/>
</dbReference>
<protein>
    <submittedName>
        <fullName evidence="3">Hydrolase</fullName>
    </submittedName>
</protein>
<dbReference type="EMBL" id="BIFS01000002">
    <property type="protein sequence ID" value="GCE24122.1"/>
    <property type="molecule type" value="Genomic_DNA"/>
</dbReference>
<evidence type="ECO:0000313" key="4">
    <source>
        <dbReference type="Proteomes" id="UP000287188"/>
    </source>
</evidence>
<dbReference type="InterPro" id="IPR050300">
    <property type="entry name" value="GDXG_lipolytic_enzyme"/>
</dbReference>
<feature type="domain" description="Alpha/beta hydrolase fold-3" evidence="2">
    <location>
        <begin position="79"/>
        <end position="281"/>
    </location>
</feature>
<dbReference type="RefSeq" id="WP_161978001.1">
    <property type="nucleotide sequence ID" value="NZ_BIFS01000002.1"/>
</dbReference>
<dbReference type="InterPro" id="IPR029058">
    <property type="entry name" value="AB_hydrolase_fold"/>
</dbReference>
<dbReference type="GO" id="GO:0016787">
    <property type="term" value="F:hydrolase activity"/>
    <property type="evidence" value="ECO:0007669"/>
    <property type="project" value="UniProtKB-KW"/>
</dbReference>
<reference evidence="4" key="1">
    <citation type="submission" date="2018-12" db="EMBL/GenBank/DDBJ databases">
        <title>Tengunoibacter tsumagoiensis gen. nov., sp. nov., Dictyobacter kobayashii sp. nov., D. alpinus sp. nov., and D. joshuensis sp. nov. and description of Dictyobacteraceae fam. nov. within the order Ktedonobacterales isolated from Tengu-no-mugimeshi.</title>
        <authorList>
            <person name="Wang C.M."/>
            <person name="Zheng Y."/>
            <person name="Sakai Y."/>
            <person name="Toyoda A."/>
            <person name="Minakuchi Y."/>
            <person name="Abe K."/>
            <person name="Yokota A."/>
            <person name="Yabe S."/>
        </authorList>
    </citation>
    <scope>NUCLEOTIDE SEQUENCE [LARGE SCALE GENOMIC DNA]</scope>
    <source>
        <strain evidence="4">Uno11</strain>
    </source>
</reference>
<comment type="caution">
    <text evidence="3">The sequence shown here is derived from an EMBL/GenBank/DDBJ whole genome shotgun (WGS) entry which is preliminary data.</text>
</comment>
<dbReference type="PANTHER" id="PTHR48081">
    <property type="entry name" value="AB HYDROLASE SUPERFAMILY PROTEIN C4A8.06C"/>
    <property type="match status" value="1"/>
</dbReference>